<keyword evidence="5" id="KW-1185">Reference proteome</keyword>
<evidence type="ECO:0000259" key="3">
    <source>
        <dbReference type="PROSITE" id="PS51782"/>
    </source>
</evidence>
<evidence type="ECO:0000256" key="2">
    <source>
        <dbReference type="SAM" id="Phobius"/>
    </source>
</evidence>
<evidence type="ECO:0000256" key="1">
    <source>
        <dbReference type="SAM" id="MobiDB-lite"/>
    </source>
</evidence>
<comment type="caution">
    <text evidence="4">The sequence shown here is derived from an EMBL/GenBank/DDBJ whole genome shotgun (WGS) entry which is preliminary data.</text>
</comment>
<dbReference type="Pfam" id="PF01476">
    <property type="entry name" value="LysM"/>
    <property type="match status" value="1"/>
</dbReference>
<dbReference type="SUPFAM" id="SSF54106">
    <property type="entry name" value="LysM domain"/>
    <property type="match status" value="1"/>
</dbReference>
<dbReference type="CDD" id="cd00118">
    <property type="entry name" value="LysM"/>
    <property type="match status" value="1"/>
</dbReference>
<feature type="region of interest" description="Disordered" evidence="1">
    <location>
        <begin position="1"/>
        <end position="21"/>
    </location>
</feature>
<protein>
    <recommendedName>
        <fullName evidence="3">LysM domain-containing protein</fullName>
    </recommendedName>
</protein>
<feature type="domain" description="LysM" evidence="3">
    <location>
        <begin position="136"/>
        <end position="180"/>
    </location>
</feature>
<accession>A0AAN9UKX0</accession>
<dbReference type="PROSITE" id="PS51782">
    <property type="entry name" value="LYSM"/>
    <property type="match status" value="1"/>
</dbReference>
<reference evidence="4 5" key="1">
    <citation type="submission" date="2024-02" db="EMBL/GenBank/DDBJ databases">
        <title>De novo assembly and annotation of 12 fungi associated with fruit tree decline syndrome in Ontario, Canada.</title>
        <authorList>
            <person name="Sulman M."/>
            <person name="Ellouze W."/>
            <person name="Ilyukhin E."/>
        </authorList>
    </citation>
    <scope>NUCLEOTIDE SEQUENCE [LARGE SCALE GENOMIC DNA]</scope>
    <source>
        <strain evidence="4 5">M11/M66-122</strain>
    </source>
</reference>
<evidence type="ECO:0000313" key="4">
    <source>
        <dbReference type="EMBL" id="KAK7749332.1"/>
    </source>
</evidence>
<sequence length="183" mass="20105">MGRWSQYDTDEERLPEGMQRIGYDADTETYTYRDADGSTWEGAPGNQYGRLTRVSGPPAPPPDYDDINDNEEVSVRMPLSYDNSSSPQQRPSWRHEMMPLLNFLGLIGLFLIALFWFLGGSSSSSPPPVTCGDQSAPHKIVAGDTCWSIAEANRLSLDRLLQENEGLDCGALSVGGTVCVPQT</sequence>
<keyword evidence="2" id="KW-0812">Transmembrane</keyword>
<feature type="region of interest" description="Disordered" evidence="1">
    <location>
        <begin position="34"/>
        <end position="64"/>
    </location>
</feature>
<proteinExistence type="predicted"/>
<organism evidence="4 5">
    <name type="scientific">Diatrype stigma</name>
    <dbReference type="NCBI Taxonomy" id="117547"/>
    <lineage>
        <taxon>Eukaryota</taxon>
        <taxon>Fungi</taxon>
        <taxon>Dikarya</taxon>
        <taxon>Ascomycota</taxon>
        <taxon>Pezizomycotina</taxon>
        <taxon>Sordariomycetes</taxon>
        <taxon>Xylariomycetidae</taxon>
        <taxon>Xylariales</taxon>
        <taxon>Diatrypaceae</taxon>
        <taxon>Diatrype</taxon>
    </lineage>
</organism>
<dbReference type="Proteomes" id="UP001320420">
    <property type="component" value="Unassembled WGS sequence"/>
</dbReference>
<evidence type="ECO:0000313" key="5">
    <source>
        <dbReference type="Proteomes" id="UP001320420"/>
    </source>
</evidence>
<dbReference type="InterPro" id="IPR036779">
    <property type="entry name" value="LysM_dom_sf"/>
</dbReference>
<dbReference type="SMART" id="SM00257">
    <property type="entry name" value="LysM"/>
    <property type="match status" value="1"/>
</dbReference>
<dbReference type="AlphaFoldDB" id="A0AAN9UKX0"/>
<dbReference type="Gene3D" id="3.10.350.10">
    <property type="entry name" value="LysM domain"/>
    <property type="match status" value="1"/>
</dbReference>
<gene>
    <name evidence="4" type="ORF">SLS62_008183</name>
</gene>
<name>A0AAN9UKX0_9PEZI</name>
<dbReference type="EMBL" id="JAKJXP020000074">
    <property type="protein sequence ID" value="KAK7749332.1"/>
    <property type="molecule type" value="Genomic_DNA"/>
</dbReference>
<dbReference type="InterPro" id="IPR018392">
    <property type="entry name" value="LysM"/>
</dbReference>
<keyword evidence="2" id="KW-0472">Membrane</keyword>
<feature type="transmembrane region" description="Helical" evidence="2">
    <location>
        <begin position="100"/>
        <end position="118"/>
    </location>
</feature>
<keyword evidence="2" id="KW-1133">Transmembrane helix</keyword>